<feature type="compositionally biased region" description="Basic and acidic residues" evidence="4">
    <location>
        <begin position="738"/>
        <end position="756"/>
    </location>
</feature>
<evidence type="ECO:0000313" key="5">
    <source>
        <dbReference type="EMBL" id="DBA00812.1"/>
    </source>
</evidence>
<evidence type="ECO:0000256" key="1">
    <source>
        <dbReference type="ARBA" id="ARBA00022441"/>
    </source>
</evidence>
<feature type="compositionally biased region" description="Low complexity" evidence="4">
    <location>
        <begin position="491"/>
        <end position="507"/>
    </location>
</feature>
<evidence type="ECO:0008006" key="7">
    <source>
        <dbReference type="Google" id="ProtNLM"/>
    </source>
</evidence>
<reference evidence="5" key="2">
    <citation type="journal article" date="2023" name="Microbiol Resour">
        <title>Decontamination and Annotation of the Draft Genome Sequence of the Oomycete Lagenidium giganteum ARSEF 373.</title>
        <authorList>
            <person name="Morgan W.R."/>
            <person name="Tartar A."/>
        </authorList>
    </citation>
    <scope>NUCLEOTIDE SEQUENCE</scope>
    <source>
        <strain evidence="5">ARSEF 373</strain>
    </source>
</reference>
<dbReference type="EMBL" id="DAKRPA010000058">
    <property type="protein sequence ID" value="DBA00812.1"/>
    <property type="molecule type" value="Genomic_DNA"/>
</dbReference>
<organism evidence="5 6">
    <name type="scientific">Lagenidium giganteum</name>
    <dbReference type="NCBI Taxonomy" id="4803"/>
    <lineage>
        <taxon>Eukaryota</taxon>
        <taxon>Sar</taxon>
        <taxon>Stramenopiles</taxon>
        <taxon>Oomycota</taxon>
        <taxon>Peronosporomycetes</taxon>
        <taxon>Pythiales</taxon>
        <taxon>Pythiaceae</taxon>
    </lineage>
</organism>
<dbReference type="SUPFAM" id="SSF117281">
    <property type="entry name" value="Kelch motif"/>
    <property type="match status" value="1"/>
</dbReference>
<dbReference type="Pfam" id="PF24681">
    <property type="entry name" value="Kelch_KLHDC2_KLHL20_DRC7"/>
    <property type="match status" value="1"/>
</dbReference>
<feature type="compositionally biased region" description="Low complexity" evidence="4">
    <location>
        <begin position="548"/>
        <end position="575"/>
    </location>
</feature>
<keyword evidence="2" id="KW-0677">Repeat</keyword>
<dbReference type="Proteomes" id="UP001146120">
    <property type="component" value="Unassembled WGS sequence"/>
</dbReference>
<reference evidence="5" key="1">
    <citation type="submission" date="2022-11" db="EMBL/GenBank/DDBJ databases">
        <authorList>
            <person name="Morgan W.R."/>
            <person name="Tartar A."/>
        </authorList>
    </citation>
    <scope>NUCLEOTIDE SEQUENCE</scope>
    <source>
        <strain evidence="5">ARSEF 373</strain>
    </source>
</reference>
<feature type="region of interest" description="Disordered" evidence="4">
    <location>
        <begin position="708"/>
        <end position="756"/>
    </location>
</feature>
<protein>
    <recommendedName>
        <fullName evidence="7">Kelch repeat-containing protein</fullName>
    </recommendedName>
</protein>
<feature type="coiled-coil region" evidence="3">
    <location>
        <begin position="598"/>
        <end position="653"/>
    </location>
</feature>
<comment type="caution">
    <text evidence="5">The sequence shown here is derived from an EMBL/GenBank/DDBJ whole genome shotgun (WGS) entry which is preliminary data.</text>
</comment>
<feature type="region of interest" description="Disordered" evidence="4">
    <location>
        <begin position="491"/>
        <end position="575"/>
    </location>
</feature>
<evidence type="ECO:0000313" key="6">
    <source>
        <dbReference type="Proteomes" id="UP001146120"/>
    </source>
</evidence>
<keyword evidence="3" id="KW-0175">Coiled coil</keyword>
<dbReference type="PANTHER" id="PTHR46093:SF18">
    <property type="entry name" value="FIBRONECTIN TYPE-III DOMAIN-CONTAINING PROTEIN"/>
    <property type="match status" value="1"/>
</dbReference>
<keyword evidence="1" id="KW-0880">Kelch repeat</keyword>
<keyword evidence="6" id="KW-1185">Reference proteome</keyword>
<evidence type="ECO:0000256" key="3">
    <source>
        <dbReference type="SAM" id="Coils"/>
    </source>
</evidence>
<sequence>MSAAVDVPSVRSSHAMTLLRPTKSALLFGGSDGNVFFDDFYLLEPADYASTAQARRDTSEQSADPDNRSGKATQNGAEPRPPPLALQWKKLLVSYAPAYPGSCFAATRGLPSSLDSDGGLTELPHVGSGRDGHSMHYVAEDDEERRGLRVLVVGNVIVSSEADKHNHGDAFEMEDLRIEEVRIRQPVLEAQWASCPVKSMWKPRARTAHSSVLVQDQLYCFGGKNADATKFFQDIFYYDVRLNQWKKPQTTGPHPPPRAFADMTSSGDKLFLYGGYDGKQQFGGLYMFDTRLNRWDKIVASGDKPATRINHTISFVAPNHIIMFGGRKKMTRRNDLYMFDLRTKVWAAIEAQEPEDGADGHSDCAPVGRTAHTALSYTRSSDNDKAERIIIFGGYAGAHRWLNDLHVLTLRPESHRIDSRASKAAEPEWEPPLSSVQDTEVTVACPALTQFRPTNAVNQGSGDAGHGHVLSDITNTTASDAAAGAAVLVSTGPTSTFSNTTTTMSRNRPPRRAFQGPRDLSAGGGLGHGFSTIESPERTKRRRREGSTQDSCSQSQDSIRTSSLPDTSLSQLLQQQQKVEEGITKLTNIIESEVIGRHRNDQNEQSQWKRDNERLSEQVLSLSQRLESSERQLKASESEKHELRERLAVAETELHTQRGCLNDAIPALTTRILEAIDASRQQQLSSSVMLECKVSAVHDLLEEMRHMHEDKTEADFSPEKKATQGHRPMETLYNRFELNSKKVSEKSNDYKTKSKR</sequence>
<gene>
    <name evidence="5" type="ORF">N0F65_004717</name>
</gene>
<accession>A0AAV2Z4Z9</accession>
<feature type="region of interest" description="Disordered" evidence="4">
    <location>
        <begin position="52"/>
        <end position="83"/>
    </location>
</feature>
<dbReference type="AlphaFoldDB" id="A0AAV2Z4Z9"/>
<dbReference type="Gene3D" id="2.120.10.80">
    <property type="entry name" value="Kelch-type beta propeller"/>
    <property type="match status" value="2"/>
</dbReference>
<feature type="compositionally biased region" description="Basic and acidic residues" evidence="4">
    <location>
        <begin position="54"/>
        <end position="69"/>
    </location>
</feature>
<evidence type="ECO:0000256" key="2">
    <source>
        <dbReference type="ARBA" id="ARBA00022737"/>
    </source>
</evidence>
<name>A0AAV2Z4Z9_9STRA</name>
<dbReference type="InterPro" id="IPR015915">
    <property type="entry name" value="Kelch-typ_b-propeller"/>
</dbReference>
<dbReference type="PANTHER" id="PTHR46093">
    <property type="entry name" value="ACYL-COA-BINDING DOMAIN-CONTAINING PROTEIN 5"/>
    <property type="match status" value="1"/>
</dbReference>
<feature type="compositionally biased region" description="Basic and acidic residues" evidence="4">
    <location>
        <begin position="708"/>
        <end position="722"/>
    </location>
</feature>
<proteinExistence type="predicted"/>
<evidence type="ECO:0000256" key="4">
    <source>
        <dbReference type="SAM" id="MobiDB-lite"/>
    </source>
</evidence>